<evidence type="ECO:0000256" key="6">
    <source>
        <dbReference type="PROSITE-ProRule" id="PRU00278"/>
    </source>
</evidence>
<keyword evidence="4 6" id="KW-0697">Rotamase</keyword>
<dbReference type="GO" id="GO:0003755">
    <property type="term" value="F:peptidyl-prolyl cis-trans isomerase activity"/>
    <property type="evidence" value="ECO:0007669"/>
    <property type="project" value="UniProtKB-KW"/>
</dbReference>
<dbReference type="InterPro" id="IPR023058">
    <property type="entry name" value="PPIase_PpiC_CS"/>
</dbReference>
<evidence type="ECO:0000256" key="4">
    <source>
        <dbReference type="ARBA" id="ARBA00023110"/>
    </source>
</evidence>
<evidence type="ECO:0000313" key="9">
    <source>
        <dbReference type="Proteomes" id="UP000637359"/>
    </source>
</evidence>
<dbReference type="Gene3D" id="1.10.4030.10">
    <property type="entry name" value="Porin chaperone SurA, peptide-binding domain"/>
    <property type="match status" value="1"/>
</dbReference>
<dbReference type="AlphaFoldDB" id="A0A923L8I2"/>
<keyword evidence="5 6" id="KW-0413">Isomerase</keyword>
<reference evidence="8" key="1">
    <citation type="submission" date="2020-08" db="EMBL/GenBank/DDBJ databases">
        <title>Genome public.</title>
        <authorList>
            <person name="Liu C."/>
            <person name="Sun Q."/>
        </authorList>
    </citation>
    <scope>NUCLEOTIDE SEQUENCE</scope>
    <source>
        <strain evidence="8">BX22</strain>
    </source>
</reference>
<accession>A0A923L8I2</accession>
<comment type="catalytic activity">
    <reaction evidence="1">
        <text>[protein]-peptidylproline (omega=180) = [protein]-peptidylproline (omega=0)</text>
        <dbReference type="Rhea" id="RHEA:16237"/>
        <dbReference type="Rhea" id="RHEA-COMP:10747"/>
        <dbReference type="Rhea" id="RHEA-COMP:10748"/>
        <dbReference type="ChEBI" id="CHEBI:83833"/>
        <dbReference type="ChEBI" id="CHEBI:83834"/>
        <dbReference type="EC" id="5.2.1.8"/>
    </reaction>
</comment>
<evidence type="ECO:0000256" key="3">
    <source>
        <dbReference type="ARBA" id="ARBA00022729"/>
    </source>
</evidence>
<dbReference type="PROSITE" id="PS50198">
    <property type="entry name" value="PPIC_PPIASE_2"/>
    <property type="match status" value="1"/>
</dbReference>
<organism evidence="8 9">
    <name type="scientific">Ornithinibacillus hominis</name>
    <dbReference type="NCBI Taxonomy" id="2763055"/>
    <lineage>
        <taxon>Bacteria</taxon>
        <taxon>Bacillati</taxon>
        <taxon>Bacillota</taxon>
        <taxon>Bacilli</taxon>
        <taxon>Bacillales</taxon>
        <taxon>Bacillaceae</taxon>
        <taxon>Ornithinibacillus</taxon>
    </lineage>
</organism>
<protein>
    <recommendedName>
        <fullName evidence="2">peptidylprolyl isomerase</fullName>
        <ecNumber evidence="2">5.2.1.8</ecNumber>
    </recommendedName>
</protein>
<dbReference type="InterPro" id="IPR000297">
    <property type="entry name" value="PPIase_PpiC"/>
</dbReference>
<evidence type="ECO:0000256" key="2">
    <source>
        <dbReference type="ARBA" id="ARBA00013194"/>
    </source>
</evidence>
<dbReference type="InterPro" id="IPR027304">
    <property type="entry name" value="Trigger_fact/SurA_dom_sf"/>
</dbReference>
<dbReference type="SUPFAM" id="SSF109998">
    <property type="entry name" value="Triger factor/SurA peptide-binding domain-like"/>
    <property type="match status" value="1"/>
</dbReference>
<evidence type="ECO:0000259" key="7">
    <source>
        <dbReference type="PROSITE" id="PS50198"/>
    </source>
</evidence>
<evidence type="ECO:0000313" key="8">
    <source>
        <dbReference type="EMBL" id="MBC5638428.1"/>
    </source>
</evidence>
<dbReference type="InterPro" id="IPR050245">
    <property type="entry name" value="PrsA_foldase"/>
</dbReference>
<keyword evidence="9" id="KW-1185">Reference proteome</keyword>
<dbReference type="PROSITE" id="PS01096">
    <property type="entry name" value="PPIC_PPIASE_1"/>
    <property type="match status" value="1"/>
</dbReference>
<evidence type="ECO:0000256" key="1">
    <source>
        <dbReference type="ARBA" id="ARBA00000971"/>
    </source>
</evidence>
<gene>
    <name evidence="8" type="ORF">H8S33_16750</name>
</gene>
<dbReference type="PANTHER" id="PTHR47245:SF1">
    <property type="entry name" value="FOLDASE PROTEIN PRSA"/>
    <property type="match status" value="1"/>
</dbReference>
<dbReference type="InterPro" id="IPR046357">
    <property type="entry name" value="PPIase_dom_sf"/>
</dbReference>
<dbReference type="Pfam" id="PF13145">
    <property type="entry name" value="Rotamase_2"/>
    <property type="match status" value="1"/>
</dbReference>
<comment type="caution">
    <text evidence="8">The sequence shown here is derived from an EMBL/GenBank/DDBJ whole genome shotgun (WGS) entry which is preliminary data.</text>
</comment>
<sequence>MSNKLLLSVIVVLLITNVATMLLWKNDRSDESIVEDEEVDTQKPVASIGGTEISFQDWMKSLRESYGKKELKTLIDQEVVKKLAQEQNITVSEKVIERDIALLTTMQGLTTEEELKELEENWREDIIYRYQLEAMLAQDVQVPEEDVQAYFTKYDNQYQFSESFQLSHILVANRETANKVYEELEAGASFSLLAKEYSIDEDTRENGGYLGFNSSSTEFIPSNYFDIAKGLEEYTYSEPFVTSNGVAILFLHKKLPDITFSYEELKPYIRNELALQSINQNLVADPLWEKFDIEWVYDE</sequence>
<dbReference type="EMBL" id="JACOOL010000015">
    <property type="protein sequence ID" value="MBC5638428.1"/>
    <property type="molecule type" value="Genomic_DNA"/>
</dbReference>
<dbReference type="SUPFAM" id="SSF54534">
    <property type="entry name" value="FKBP-like"/>
    <property type="match status" value="1"/>
</dbReference>
<dbReference type="PANTHER" id="PTHR47245">
    <property type="entry name" value="PEPTIDYLPROLYL ISOMERASE"/>
    <property type="match status" value="1"/>
</dbReference>
<dbReference type="Gene3D" id="3.10.50.40">
    <property type="match status" value="1"/>
</dbReference>
<dbReference type="RefSeq" id="WP_186871135.1">
    <property type="nucleotide sequence ID" value="NZ_JACOOL010000015.1"/>
</dbReference>
<dbReference type="Proteomes" id="UP000637359">
    <property type="component" value="Unassembled WGS sequence"/>
</dbReference>
<dbReference type="EC" id="5.2.1.8" evidence="2"/>
<evidence type="ECO:0000256" key="5">
    <source>
        <dbReference type="ARBA" id="ARBA00023235"/>
    </source>
</evidence>
<feature type="domain" description="PpiC" evidence="7">
    <location>
        <begin position="161"/>
        <end position="253"/>
    </location>
</feature>
<proteinExistence type="predicted"/>
<name>A0A923L8I2_9BACI</name>
<keyword evidence="3" id="KW-0732">Signal</keyword>